<dbReference type="Proteomes" id="UP001302662">
    <property type="component" value="Chromosome"/>
</dbReference>
<gene>
    <name evidence="1" type="ORF">MmiEs2_00630</name>
</gene>
<dbReference type="EMBL" id="CP131062">
    <property type="protein sequence ID" value="WNY27886.1"/>
    <property type="molecule type" value="Genomic_DNA"/>
</dbReference>
<accession>A0AA96VG47</accession>
<evidence type="ECO:0000313" key="2">
    <source>
        <dbReference type="Proteomes" id="UP001302662"/>
    </source>
</evidence>
<sequence length="108" mass="12801">MAIKTRVFEHLLEQKGFQKKSGDHNFYYFYLNGIRTNIKTKTSHGSSGHSGREMTPYLENRIRNQLHLTKEQYQLFIDCPLKEKDLAEIYMNELKIIDSKISNEINNF</sequence>
<evidence type="ECO:0008006" key="3">
    <source>
        <dbReference type="Google" id="ProtNLM"/>
    </source>
</evidence>
<evidence type="ECO:0000313" key="1">
    <source>
        <dbReference type="EMBL" id="WNY27886.1"/>
    </source>
</evidence>
<name>A0AA96VG47_9EURY</name>
<dbReference type="KEGG" id="mees:MmiEs2_00630"/>
<reference evidence="1 2" key="1">
    <citation type="submission" date="2023-07" db="EMBL/GenBank/DDBJ databases">
        <title>Closed genome sequence of Methanimicrococcus sp. Es2.</title>
        <authorList>
            <person name="Protasov E."/>
            <person name="Platt K."/>
            <person name="Reeh H."/>
            <person name="Poehlein A."/>
            <person name="Daniel R."/>
            <person name="Brune A."/>
        </authorList>
    </citation>
    <scope>NUCLEOTIDE SEQUENCE [LARGE SCALE GENOMIC DNA]</scope>
    <source>
        <strain evidence="1 2">Es2</strain>
    </source>
</reference>
<dbReference type="AlphaFoldDB" id="A0AA96VG47"/>
<protein>
    <recommendedName>
        <fullName evidence="3">Type II toxin-antitoxin system HicA family toxin</fullName>
    </recommendedName>
</protein>
<keyword evidence="2" id="KW-1185">Reference proteome</keyword>
<proteinExistence type="predicted"/>
<organism evidence="1 2">
    <name type="scientific">Methanimicrococcus stummii</name>
    <dbReference type="NCBI Taxonomy" id="3028294"/>
    <lineage>
        <taxon>Archaea</taxon>
        <taxon>Methanobacteriati</taxon>
        <taxon>Methanobacteriota</taxon>
        <taxon>Stenosarchaea group</taxon>
        <taxon>Methanomicrobia</taxon>
        <taxon>Methanosarcinales</taxon>
        <taxon>Methanosarcinaceae</taxon>
        <taxon>Methanimicrococcus</taxon>
    </lineage>
</organism>